<dbReference type="RefSeq" id="WP_333948110.1">
    <property type="nucleotide sequence ID" value="NZ_JAAEJX010000010.1"/>
</dbReference>
<reference evidence="16" key="1">
    <citation type="submission" date="2016-11" db="EMBL/GenBank/DDBJ databases">
        <authorList>
            <person name="Morris J.M."/>
        </authorList>
    </citation>
    <scope>NUCLEOTIDE SEQUENCE</scope>
    <source>
        <strain evidence="16">Asol15</strain>
    </source>
</reference>
<dbReference type="SUPFAM" id="SSF57783">
    <property type="entry name" value="Zinc beta-ribbon"/>
    <property type="match status" value="1"/>
</dbReference>
<keyword evidence="9" id="KW-0460">Magnesium</keyword>
<keyword evidence="10 12" id="KW-0238">DNA-binding</keyword>
<evidence type="ECO:0000256" key="12">
    <source>
        <dbReference type="HAMAP-Rule" id="MF_00974"/>
    </source>
</evidence>
<name>A0A1W5S5X9_9HYPH</name>
<dbReference type="Pfam" id="PF08275">
    <property type="entry name" value="DNAG_N"/>
    <property type="match status" value="1"/>
</dbReference>
<feature type="zinc finger region" description="CHC2-type" evidence="12 14">
    <location>
        <begin position="43"/>
        <end position="67"/>
    </location>
</feature>
<dbReference type="EC" id="2.7.7.101" evidence="12"/>
<dbReference type="InterPro" id="IPR013264">
    <property type="entry name" value="DNAG_N"/>
</dbReference>
<dbReference type="AlphaFoldDB" id="A0A1W5S5X9"/>
<evidence type="ECO:0000256" key="6">
    <source>
        <dbReference type="ARBA" id="ARBA00022723"/>
    </source>
</evidence>
<evidence type="ECO:0000256" key="14">
    <source>
        <dbReference type="PIRSR" id="PIRSR002811-1"/>
    </source>
</evidence>
<evidence type="ECO:0000256" key="2">
    <source>
        <dbReference type="ARBA" id="ARBA00022515"/>
    </source>
</evidence>
<comment type="cofactor">
    <cofactor evidence="12 13 14">
        <name>Zn(2+)</name>
        <dbReference type="ChEBI" id="CHEBI:29105"/>
    </cofactor>
    <text evidence="12 13 14">Binds 1 zinc ion per monomer.</text>
</comment>
<reference evidence="16" key="2">
    <citation type="journal article" date="2017" name="Microb. Biotechnol.">
        <title>Novel 'Candidatus Liberibacter' species identified in the Australian eggplant psyllid, Acizzia solanicola.</title>
        <authorList>
            <person name="Morris J."/>
            <person name="Shiller J."/>
            <person name="Mann R."/>
            <person name="Smith G."/>
            <person name="Yen A."/>
            <person name="Rodoni B."/>
        </authorList>
    </citation>
    <scope>NUCLEOTIDE SEQUENCE</scope>
    <source>
        <strain evidence="16">Asol15</strain>
    </source>
</reference>
<keyword evidence="7 12" id="KW-0863">Zinc-finger</keyword>
<keyword evidence="4 12" id="KW-0548">Nucleotidyltransferase</keyword>
<dbReference type="SUPFAM" id="SSF56731">
    <property type="entry name" value="DNA primase core"/>
    <property type="match status" value="1"/>
</dbReference>
<dbReference type="InterPro" id="IPR050219">
    <property type="entry name" value="DnaG_primase"/>
</dbReference>
<comment type="similarity">
    <text evidence="12 13">Belongs to the DnaG primase family.</text>
</comment>
<dbReference type="PROSITE" id="PS50880">
    <property type="entry name" value="TOPRIM"/>
    <property type="match status" value="1"/>
</dbReference>
<gene>
    <name evidence="12 16" type="primary">dnaG</name>
</gene>
<dbReference type="Pfam" id="PF01807">
    <property type="entry name" value="Zn_ribbon_DnaG"/>
    <property type="match status" value="1"/>
</dbReference>
<evidence type="ECO:0000256" key="9">
    <source>
        <dbReference type="ARBA" id="ARBA00022842"/>
    </source>
</evidence>
<dbReference type="InterPro" id="IPR006171">
    <property type="entry name" value="TOPRIM_dom"/>
</dbReference>
<dbReference type="PANTHER" id="PTHR30313:SF2">
    <property type="entry name" value="DNA PRIMASE"/>
    <property type="match status" value="1"/>
</dbReference>
<sequence>MNYSRDFIKDLLIRIPISILIGKYVDWDRKKTNAVKGDYWACCPFHKEKTPSFHCIDRKGIYYCFSCHATGDHLSFLSALFGCSFVESVQKLAVIVGVTLPVFDSKIDKTEKIQTGLIHLMETAADFFHRSLKNNNNKHLRSYLDKRGINSHAIETFKLGYAPDNRDYLKEYLLQECFPHEKIIEAGLLIHGDNITISYDRFRNRLIFPIFSSKGKVIAFGGRTLSKDDNVKYLNSPETILFHKGKNLYNFCGAFNYLQKSTRQDLQWKSSSFILLVEGYMDVLSLYQAGIKNVVSSLGTALTEYQLLLLWKLSSRVVLCFDGDDPGLRASYRAVDLVLYNLIPGKRVSFVLLSGGEDPDSFVRFHGKVAFEKLVLESLPLVDMLWKRETEHRSFDTPDERAELEIRLKSCIDHIKDKKLRYYYFQVIRDRLYSLFKKTKESYYLSQYWKKNERYRDKKGPSQRLMQSSLVKGKFSKKPSLREAALLLTLINHPNILQEQYQELSDICYDNSELQKMWSFLFSDFFLQKDFSHQVINERLCARGFGELLKNLDKQVREAGLWSATSEAHIVDVRQGYQQALSLYKRFRLLSRQKEEIEKQIAQVTANGEEKKTALLMSILNEIHIQIHKIESQEAMIEGFGKMSGRL</sequence>
<dbReference type="GO" id="GO:0003677">
    <property type="term" value="F:DNA binding"/>
    <property type="evidence" value="ECO:0007669"/>
    <property type="project" value="UniProtKB-KW"/>
</dbReference>
<evidence type="ECO:0000256" key="11">
    <source>
        <dbReference type="ARBA" id="ARBA00023163"/>
    </source>
</evidence>
<evidence type="ECO:0000313" key="16">
    <source>
        <dbReference type="EMBL" id="ARA67922.1"/>
    </source>
</evidence>
<proteinExistence type="inferred from homology"/>
<evidence type="ECO:0000256" key="3">
    <source>
        <dbReference type="ARBA" id="ARBA00022679"/>
    </source>
</evidence>
<dbReference type="Gene3D" id="3.90.980.10">
    <property type="entry name" value="DNA primase, catalytic core, N-terminal domain"/>
    <property type="match status" value="1"/>
</dbReference>
<dbReference type="GO" id="GO:0000428">
    <property type="term" value="C:DNA-directed RNA polymerase complex"/>
    <property type="evidence" value="ECO:0007669"/>
    <property type="project" value="UniProtKB-KW"/>
</dbReference>
<dbReference type="GO" id="GO:0006269">
    <property type="term" value="P:DNA replication, synthesis of primer"/>
    <property type="evidence" value="ECO:0007669"/>
    <property type="project" value="UniProtKB-UniRule"/>
</dbReference>
<evidence type="ECO:0000256" key="7">
    <source>
        <dbReference type="ARBA" id="ARBA00022771"/>
    </source>
</evidence>
<dbReference type="GO" id="GO:0003899">
    <property type="term" value="F:DNA-directed RNA polymerase activity"/>
    <property type="evidence" value="ECO:0007669"/>
    <property type="project" value="UniProtKB-UniRule"/>
</dbReference>
<dbReference type="PIRSF" id="PIRSF002811">
    <property type="entry name" value="DnaG"/>
    <property type="match status" value="1"/>
</dbReference>
<dbReference type="CDD" id="cd03364">
    <property type="entry name" value="TOPRIM_DnaG_primases"/>
    <property type="match status" value="1"/>
</dbReference>
<dbReference type="InterPro" id="IPR037068">
    <property type="entry name" value="DNA_primase_core_N_sf"/>
</dbReference>
<evidence type="ECO:0000259" key="15">
    <source>
        <dbReference type="PROSITE" id="PS50880"/>
    </source>
</evidence>
<keyword evidence="11 12" id="KW-0804">Transcription</keyword>
<dbReference type="EMBL" id="KY172970">
    <property type="protein sequence ID" value="ARA67922.1"/>
    <property type="molecule type" value="Genomic_DNA"/>
</dbReference>
<organism evidence="16">
    <name type="scientific">Candidatus Liberibacter brunswickensis</name>
    <dbReference type="NCBI Taxonomy" id="1968796"/>
    <lineage>
        <taxon>Bacteria</taxon>
        <taxon>Pseudomonadati</taxon>
        <taxon>Pseudomonadota</taxon>
        <taxon>Alphaproteobacteria</taxon>
        <taxon>Hyphomicrobiales</taxon>
        <taxon>Rhizobiaceae</taxon>
        <taxon>Liberibacter</taxon>
    </lineage>
</organism>
<comment type="function">
    <text evidence="12 13">RNA polymerase that catalyzes the synthesis of short RNA molecules used as primers for DNA polymerase during DNA replication.</text>
</comment>
<evidence type="ECO:0000256" key="10">
    <source>
        <dbReference type="ARBA" id="ARBA00023125"/>
    </source>
</evidence>
<comment type="domain">
    <text evidence="12">Contains an N-terminal zinc-binding domain, a central core domain that contains the primase activity, and a C-terminal DnaB-binding domain.</text>
</comment>
<keyword evidence="2 12" id="KW-0639">Primosome</keyword>
<dbReference type="InterPro" id="IPR036977">
    <property type="entry name" value="DNA_primase_Znf_CHC2"/>
</dbReference>
<comment type="catalytic activity">
    <reaction evidence="12">
        <text>ssDNA + n NTP = ssDNA/pppN(pN)n-1 hybrid + (n-1) diphosphate.</text>
        <dbReference type="EC" id="2.7.7.101"/>
    </reaction>
</comment>
<dbReference type="GO" id="GO:0008270">
    <property type="term" value="F:zinc ion binding"/>
    <property type="evidence" value="ECO:0007669"/>
    <property type="project" value="UniProtKB-UniRule"/>
</dbReference>
<evidence type="ECO:0000256" key="13">
    <source>
        <dbReference type="PIRNR" id="PIRNR002811"/>
    </source>
</evidence>
<feature type="domain" description="Toprim" evidence="15">
    <location>
        <begin position="272"/>
        <end position="354"/>
    </location>
</feature>
<keyword evidence="8 12" id="KW-0862">Zinc</keyword>
<protein>
    <recommendedName>
        <fullName evidence="12 13">DNA primase</fullName>
        <ecNumber evidence="12">2.7.7.101</ecNumber>
    </recommendedName>
</protein>
<dbReference type="InterPro" id="IPR002694">
    <property type="entry name" value="Znf_CHC2"/>
</dbReference>
<accession>A0A1W5S5X9</accession>
<dbReference type="InterPro" id="IPR006295">
    <property type="entry name" value="DNA_primase_DnaG"/>
</dbReference>
<keyword evidence="5 12" id="KW-0235">DNA replication</keyword>
<dbReference type="InterPro" id="IPR034151">
    <property type="entry name" value="TOPRIM_DnaG_bac"/>
</dbReference>
<dbReference type="GO" id="GO:1990077">
    <property type="term" value="C:primosome complex"/>
    <property type="evidence" value="ECO:0007669"/>
    <property type="project" value="UniProtKB-KW"/>
</dbReference>
<keyword evidence="1 12" id="KW-0240">DNA-directed RNA polymerase</keyword>
<dbReference type="SMART" id="SM00493">
    <property type="entry name" value="TOPRIM"/>
    <property type="match status" value="1"/>
</dbReference>
<evidence type="ECO:0000256" key="5">
    <source>
        <dbReference type="ARBA" id="ARBA00022705"/>
    </source>
</evidence>
<comment type="subunit">
    <text evidence="12">Monomer. Interacts with DnaB.</text>
</comment>
<dbReference type="GO" id="GO:0005737">
    <property type="term" value="C:cytoplasm"/>
    <property type="evidence" value="ECO:0007669"/>
    <property type="project" value="TreeGrafter"/>
</dbReference>
<dbReference type="InterPro" id="IPR030846">
    <property type="entry name" value="DnaG_bac"/>
</dbReference>
<evidence type="ECO:0000256" key="8">
    <source>
        <dbReference type="ARBA" id="ARBA00022833"/>
    </source>
</evidence>
<keyword evidence="3 12" id="KW-0808">Transferase</keyword>
<evidence type="ECO:0000256" key="1">
    <source>
        <dbReference type="ARBA" id="ARBA00022478"/>
    </source>
</evidence>
<dbReference type="FunFam" id="3.90.980.10:FF:000001">
    <property type="entry name" value="DNA primase"/>
    <property type="match status" value="1"/>
</dbReference>
<dbReference type="Gene3D" id="3.90.580.10">
    <property type="entry name" value="Zinc finger, CHC2-type domain"/>
    <property type="match status" value="1"/>
</dbReference>
<dbReference type="PANTHER" id="PTHR30313">
    <property type="entry name" value="DNA PRIMASE"/>
    <property type="match status" value="1"/>
</dbReference>
<dbReference type="NCBIfam" id="TIGR01391">
    <property type="entry name" value="dnaG"/>
    <property type="match status" value="1"/>
</dbReference>
<dbReference type="Gene3D" id="3.40.1360.10">
    <property type="match status" value="1"/>
</dbReference>
<dbReference type="SMART" id="SM00400">
    <property type="entry name" value="ZnF_CHCC"/>
    <property type="match status" value="1"/>
</dbReference>
<dbReference type="Pfam" id="PF13155">
    <property type="entry name" value="Toprim_2"/>
    <property type="match status" value="1"/>
</dbReference>
<keyword evidence="6 12" id="KW-0479">Metal-binding</keyword>
<evidence type="ECO:0000256" key="4">
    <source>
        <dbReference type="ARBA" id="ARBA00022695"/>
    </source>
</evidence>
<dbReference type="HAMAP" id="MF_00974">
    <property type="entry name" value="DNA_primase_DnaG"/>
    <property type="match status" value="1"/>
</dbReference>